<evidence type="ECO:0000313" key="2">
    <source>
        <dbReference type="EMBL" id="CAA9484180.1"/>
    </source>
</evidence>
<feature type="domain" description="Alpha-L-glutamate ligase-related protein ATP-grasp" evidence="1">
    <location>
        <begin position="45"/>
        <end position="111"/>
    </location>
</feature>
<gene>
    <name evidence="2" type="ORF">AVDCRST_MAG12-1692</name>
</gene>
<accession>A0A6J4S3L4</accession>
<dbReference type="AlphaFoldDB" id="A0A6J4S3L4"/>
<name>A0A6J4S3L4_9ACTN</name>
<dbReference type="Pfam" id="PF14397">
    <property type="entry name" value="ATPgrasp_ST"/>
    <property type="match status" value="1"/>
</dbReference>
<proteinExistence type="predicted"/>
<dbReference type="InterPro" id="IPR039523">
    <property type="entry name" value="RimK-rel_E_lig_ATP-grasp"/>
</dbReference>
<feature type="non-terminal residue" evidence="2">
    <location>
        <position position="1"/>
    </location>
</feature>
<protein>
    <recommendedName>
        <fullName evidence="1">Alpha-L-glutamate ligase-related protein ATP-grasp domain-containing protein</fullName>
    </recommendedName>
</protein>
<reference evidence="2" key="1">
    <citation type="submission" date="2020-02" db="EMBL/GenBank/DDBJ databases">
        <authorList>
            <person name="Meier V. D."/>
        </authorList>
    </citation>
    <scope>NUCLEOTIDE SEQUENCE</scope>
    <source>
        <strain evidence="2">AVDCRST_MAG12</strain>
    </source>
</reference>
<sequence length="129" mass="14016">LQANPVGVDHLIHNAVGAWVDLDSGALGRGRTRGDLDYVTVLRGAEASFVGLRLPYWPEVKDLALRAAAAFPWVRSVGWDIAISERGPVLVEGNERWAISLVQMPAPHGLMTGEFKELYEALKRGDGPS</sequence>
<dbReference type="EMBL" id="CADCVK010000262">
    <property type="protein sequence ID" value="CAA9484180.1"/>
    <property type="molecule type" value="Genomic_DNA"/>
</dbReference>
<organism evidence="2">
    <name type="scientific">uncultured Rubrobacteraceae bacterium</name>
    <dbReference type="NCBI Taxonomy" id="349277"/>
    <lineage>
        <taxon>Bacteria</taxon>
        <taxon>Bacillati</taxon>
        <taxon>Actinomycetota</taxon>
        <taxon>Rubrobacteria</taxon>
        <taxon>Rubrobacterales</taxon>
        <taxon>Rubrobacteraceae</taxon>
        <taxon>environmental samples</taxon>
    </lineage>
</organism>
<evidence type="ECO:0000259" key="1">
    <source>
        <dbReference type="Pfam" id="PF14397"/>
    </source>
</evidence>